<dbReference type="PROSITE" id="PS00022">
    <property type="entry name" value="EGF_1"/>
    <property type="match status" value="1"/>
</dbReference>
<dbReference type="Pfam" id="PF00008">
    <property type="entry name" value="EGF"/>
    <property type="match status" value="1"/>
</dbReference>
<dbReference type="InterPro" id="IPR000742">
    <property type="entry name" value="EGF"/>
</dbReference>
<feature type="disulfide bond" evidence="1">
    <location>
        <begin position="28"/>
        <end position="37"/>
    </location>
</feature>
<reference evidence="6" key="1">
    <citation type="submission" date="2017-02" db="UniProtKB">
        <authorList>
            <consortium name="WormBaseParasite"/>
        </authorList>
    </citation>
    <scope>IDENTIFICATION</scope>
</reference>
<evidence type="ECO:0000313" key="5">
    <source>
        <dbReference type="Proteomes" id="UP000267096"/>
    </source>
</evidence>
<feature type="transmembrane region" description="Helical" evidence="2">
    <location>
        <begin position="109"/>
        <end position="125"/>
    </location>
</feature>
<protein>
    <submittedName>
        <fullName evidence="6">EGF-like domain-containing protein</fullName>
    </submittedName>
</protein>
<feature type="domain" description="EGF-like" evidence="3">
    <location>
        <begin position="2"/>
        <end position="38"/>
    </location>
</feature>
<keyword evidence="1" id="KW-1015">Disulfide bond</keyword>
<feature type="transmembrane region" description="Helical" evidence="2">
    <location>
        <begin position="254"/>
        <end position="276"/>
    </location>
</feature>
<reference evidence="4 5" key="2">
    <citation type="submission" date="2018-11" db="EMBL/GenBank/DDBJ databases">
        <authorList>
            <consortium name="Pathogen Informatics"/>
        </authorList>
    </citation>
    <scope>NUCLEOTIDE SEQUENCE [LARGE SCALE GENOMIC DNA]</scope>
</reference>
<evidence type="ECO:0000313" key="4">
    <source>
        <dbReference type="EMBL" id="VDK53120.1"/>
    </source>
</evidence>
<evidence type="ECO:0000256" key="1">
    <source>
        <dbReference type="PROSITE-ProRule" id="PRU00076"/>
    </source>
</evidence>
<dbReference type="OrthoDB" id="5860110at2759"/>
<dbReference type="Gene3D" id="2.10.25.10">
    <property type="entry name" value="Laminin"/>
    <property type="match status" value="1"/>
</dbReference>
<evidence type="ECO:0000259" key="3">
    <source>
        <dbReference type="PROSITE" id="PS50026"/>
    </source>
</evidence>
<dbReference type="PROSITE" id="PS50026">
    <property type="entry name" value="EGF_3"/>
    <property type="match status" value="1"/>
</dbReference>
<organism evidence="6">
    <name type="scientific">Anisakis simplex</name>
    <name type="common">Herring worm</name>
    <dbReference type="NCBI Taxonomy" id="6269"/>
    <lineage>
        <taxon>Eukaryota</taxon>
        <taxon>Metazoa</taxon>
        <taxon>Ecdysozoa</taxon>
        <taxon>Nematoda</taxon>
        <taxon>Chromadorea</taxon>
        <taxon>Rhabditida</taxon>
        <taxon>Spirurina</taxon>
        <taxon>Ascaridomorpha</taxon>
        <taxon>Ascaridoidea</taxon>
        <taxon>Anisakidae</taxon>
        <taxon>Anisakis</taxon>
        <taxon>Anisakis simplex complex</taxon>
    </lineage>
</organism>
<sequence length="678" mass="78594">MAPVFCHKDTCSQHGICVNKIDHAECICDEGWRGRWCSLNISQIFGLAKDLGNATDNLPRQTIEEMREIEPQAAFQSQRLRFVAVAAGASFYARNPYRFHLDPYYGCRFYYWLVNTAYAIVRIVFKKRLPPCYIVPFVVVALAISTNWASVCQPWSCIGSFAQETFALQLWLVALNGGLMLISIAATESAYLTAKNYADAEIRRCVYFLANHPYELSSRMLCVERNFYFIPIGAIVHFGCWVSVILATEYQNTAVTVIAVTFLVAYSIFIIAQLIFTRGELHKYVTIIAMMFLPKSLAPEFEFYDMLTRDEVLAKWKPSRYLKEKQDNEKAEQLERNELVRQIQHQNAELSKKYANLPSILLFNIPDEGPPVRFPSEFPLSPMDDEYIPEWQRMMFQNDWTNTYMNCRRDGMNVDDAIMTTKKVIIDQDDYLMNLTPGGLLLWTGWMNRMRAEDTFSKELLENRKIRNPFDSLPDTNKSDNPVNEEANRLHVLNGETIRERIVKAPSVRLKMQIRAMSEIWQETMKQRNAPFDAVYADDPIVAHLIETSDKETVYDILNVQEAEIERPKFAESQRPISLNPRRRPLDEFWLDPDMPGFVGPHDLSSFDNPVFDPDLRARRFFNKILDRQWKTACEQNTEFELAMLHLRNSGDVHCRDCCFFTVYGVDCYFKCACATWA</sequence>
<keyword evidence="2" id="KW-0812">Transmembrane</keyword>
<dbReference type="SMART" id="SM00181">
    <property type="entry name" value="EGF"/>
    <property type="match status" value="1"/>
</dbReference>
<keyword evidence="5" id="KW-1185">Reference proteome</keyword>
<feature type="transmembrane region" description="Helical" evidence="2">
    <location>
        <begin position="170"/>
        <end position="194"/>
    </location>
</feature>
<dbReference type="CDD" id="cd00054">
    <property type="entry name" value="EGF_CA"/>
    <property type="match status" value="1"/>
</dbReference>
<keyword evidence="2" id="KW-0472">Membrane</keyword>
<dbReference type="Proteomes" id="UP000267096">
    <property type="component" value="Unassembled WGS sequence"/>
</dbReference>
<feature type="transmembrane region" description="Helical" evidence="2">
    <location>
        <begin position="132"/>
        <end position="150"/>
    </location>
</feature>
<gene>
    <name evidence="4" type="ORF">ASIM_LOCUS14703</name>
</gene>
<keyword evidence="1" id="KW-0245">EGF-like domain</keyword>
<name>A0A0M3K2W9_ANISI</name>
<dbReference type="WBParaSite" id="ASIM_0001529301-mRNA-1">
    <property type="protein sequence ID" value="ASIM_0001529301-mRNA-1"/>
    <property type="gene ID" value="ASIM_0001529301"/>
</dbReference>
<feature type="transmembrane region" description="Helical" evidence="2">
    <location>
        <begin position="227"/>
        <end position="248"/>
    </location>
</feature>
<dbReference type="EMBL" id="UYRR01031885">
    <property type="protein sequence ID" value="VDK53120.1"/>
    <property type="molecule type" value="Genomic_DNA"/>
</dbReference>
<dbReference type="PROSITE" id="PS01186">
    <property type="entry name" value="EGF_2"/>
    <property type="match status" value="1"/>
</dbReference>
<proteinExistence type="predicted"/>
<evidence type="ECO:0000313" key="6">
    <source>
        <dbReference type="WBParaSite" id="ASIM_0001529301-mRNA-1"/>
    </source>
</evidence>
<dbReference type="AlphaFoldDB" id="A0A0M3K2W9"/>
<evidence type="ECO:0000256" key="2">
    <source>
        <dbReference type="SAM" id="Phobius"/>
    </source>
</evidence>
<comment type="caution">
    <text evidence="1">Lacks conserved residue(s) required for the propagation of feature annotation.</text>
</comment>
<accession>A0A0M3K2W9</accession>
<dbReference type="SUPFAM" id="SSF57196">
    <property type="entry name" value="EGF/Laminin"/>
    <property type="match status" value="1"/>
</dbReference>
<keyword evidence="2" id="KW-1133">Transmembrane helix</keyword>